<protein>
    <recommendedName>
        <fullName evidence="3">CCHC-type domain-containing protein</fullName>
    </recommendedName>
</protein>
<evidence type="ECO:0000256" key="2">
    <source>
        <dbReference type="SAM" id="MobiDB-lite"/>
    </source>
</evidence>
<keyword evidence="5" id="KW-1185">Reference proteome</keyword>
<dbReference type="InterPro" id="IPR001878">
    <property type="entry name" value="Znf_CCHC"/>
</dbReference>
<comment type="caution">
    <text evidence="4">The sequence shown here is derived from an EMBL/GenBank/DDBJ whole genome shotgun (WGS) entry which is preliminary data.</text>
</comment>
<dbReference type="Proteomes" id="UP000257109">
    <property type="component" value="Unassembled WGS sequence"/>
</dbReference>
<keyword evidence="1" id="KW-0863">Zinc-finger</keyword>
<gene>
    <name evidence="4" type="ORF">CR513_07068</name>
</gene>
<evidence type="ECO:0000259" key="3">
    <source>
        <dbReference type="PROSITE" id="PS50158"/>
    </source>
</evidence>
<feature type="non-terminal residue" evidence="4">
    <location>
        <position position="1"/>
    </location>
</feature>
<dbReference type="OrthoDB" id="1719899at2759"/>
<feature type="compositionally biased region" description="Basic and acidic residues" evidence="2">
    <location>
        <begin position="138"/>
        <end position="161"/>
    </location>
</feature>
<accession>A0A371I0X2</accession>
<feature type="region of interest" description="Disordered" evidence="2">
    <location>
        <begin position="138"/>
        <end position="168"/>
    </location>
</feature>
<reference evidence="4" key="1">
    <citation type="submission" date="2018-05" db="EMBL/GenBank/DDBJ databases">
        <title>Draft genome of Mucuna pruriens seed.</title>
        <authorList>
            <person name="Nnadi N.E."/>
            <person name="Vos R."/>
            <person name="Hasami M.H."/>
            <person name="Devisetty U.K."/>
            <person name="Aguiy J.C."/>
        </authorList>
    </citation>
    <scope>NUCLEOTIDE SEQUENCE [LARGE SCALE GENOMIC DNA]</scope>
    <source>
        <strain evidence="4">JCA_2017</strain>
    </source>
</reference>
<proteinExistence type="predicted"/>
<dbReference type="EMBL" id="QJKJ01001231">
    <property type="protein sequence ID" value="RDY08669.1"/>
    <property type="molecule type" value="Genomic_DNA"/>
</dbReference>
<keyword evidence="1" id="KW-0479">Metal-binding</keyword>
<name>A0A371I0X2_MUCPR</name>
<organism evidence="4 5">
    <name type="scientific">Mucuna pruriens</name>
    <name type="common">Velvet bean</name>
    <name type="synonym">Dolichos pruriens</name>
    <dbReference type="NCBI Taxonomy" id="157652"/>
    <lineage>
        <taxon>Eukaryota</taxon>
        <taxon>Viridiplantae</taxon>
        <taxon>Streptophyta</taxon>
        <taxon>Embryophyta</taxon>
        <taxon>Tracheophyta</taxon>
        <taxon>Spermatophyta</taxon>
        <taxon>Magnoliopsida</taxon>
        <taxon>eudicotyledons</taxon>
        <taxon>Gunneridae</taxon>
        <taxon>Pentapetalae</taxon>
        <taxon>rosids</taxon>
        <taxon>fabids</taxon>
        <taxon>Fabales</taxon>
        <taxon>Fabaceae</taxon>
        <taxon>Papilionoideae</taxon>
        <taxon>50 kb inversion clade</taxon>
        <taxon>NPAAA clade</taxon>
        <taxon>indigoferoid/millettioid clade</taxon>
        <taxon>Phaseoleae</taxon>
        <taxon>Mucuna</taxon>
    </lineage>
</organism>
<evidence type="ECO:0000313" key="5">
    <source>
        <dbReference type="Proteomes" id="UP000257109"/>
    </source>
</evidence>
<dbReference type="PROSITE" id="PS50158">
    <property type="entry name" value="ZF_CCHC"/>
    <property type="match status" value="1"/>
</dbReference>
<evidence type="ECO:0000256" key="1">
    <source>
        <dbReference type="PROSITE-ProRule" id="PRU00047"/>
    </source>
</evidence>
<dbReference type="PANTHER" id="PTHR35046:SF9">
    <property type="entry name" value="RNA-DIRECTED DNA POLYMERASE"/>
    <property type="match status" value="1"/>
</dbReference>
<dbReference type="AlphaFoldDB" id="A0A371I0X2"/>
<sequence length="296" mass="34936">MAYNQANKERKLQLQELEELRLEAYENSRIYKKKVKQFHDNRILRKEFRVSQKVLLFNSRLKLIVVELRDEANNRNFKVNGHQIKLFYEEIQDVVDLQNYENLSELVRQAIKVDMKIRRSASRKAYVESIYWKDKETEKDRARREKSPKKGSESSIGRKEFTPTPVPMPPRASSIKCFKCLSKGHIASKCLNRRVMILKKDREIEINFTLGAYEDRVMCGVVLMEATHQPFHTHTFGAKGINRLLEEFQDVFPKDVPHELPPLRGIKHHMDLTLRATLPKRATYRTNLEEAKEIQK</sequence>
<keyword evidence="1" id="KW-0862">Zinc</keyword>
<evidence type="ECO:0000313" key="4">
    <source>
        <dbReference type="EMBL" id="RDY08669.1"/>
    </source>
</evidence>
<dbReference type="PANTHER" id="PTHR35046">
    <property type="entry name" value="ZINC KNUCKLE (CCHC-TYPE) FAMILY PROTEIN"/>
    <property type="match status" value="1"/>
</dbReference>
<feature type="domain" description="CCHC-type" evidence="3">
    <location>
        <begin position="176"/>
        <end position="190"/>
    </location>
</feature>
<dbReference type="GO" id="GO:0008270">
    <property type="term" value="F:zinc ion binding"/>
    <property type="evidence" value="ECO:0007669"/>
    <property type="project" value="UniProtKB-KW"/>
</dbReference>
<dbReference type="GO" id="GO:0003676">
    <property type="term" value="F:nucleic acid binding"/>
    <property type="evidence" value="ECO:0007669"/>
    <property type="project" value="InterPro"/>
</dbReference>